<proteinExistence type="predicted"/>
<dbReference type="EMBL" id="JACGWV010000003">
    <property type="protein sequence ID" value="MBA8811517.1"/>
    <property type="molecule type" value="Genomic_DNA"/>
</dbReference>
<evidence type="ECO:0000259" key="2">
    <source>
        <dbReference type="PROSITE" id="PS50995"/>
    </source>
</evidence>
<feature type="region of interest" description="Disordered" evidence="1">
    <location>
        <begin position="153"/>
        <end position="173"/>
    </location>
</feature>
<sequence>MTTSKRRRIPTRRELDIWRGHIETYDILRNRVETRLHRDSQLSTGDYRVLLALSEAEDHTLRSSTLAAHIEWERSRLSGHLGRMEKRGLVRREPCAEDARGSQVVLTEEGARAFHASTVPHLQAIKEIFVDAFTDEQLDVLGEATTALRAHLGLPPVVPGGKSPRPENRTSEA</sequence>
<dbReference type="GO" id="GO:0003700">
    <property type="term" value="F:DNA-binding transcription factor activity"/>
    <property type="evidence" value="ECO:0007669"/>
    <property type="project" value="InterPro"/>
</dbReference>
<gene>
    <name evidence="3" type="ORF">FHX71_005524</name>
</gene>
<dbReference type="SMART" id="SM00347">
    <property type="entry name" value="HTH_MARR"/>
    <property type="match status" value="1"/>
</dbReference>
<evidence type="ECO:0000256" key="1">
    <source>
        <dbReference type="SAM" id="MobiDB-lite"/>
    </source>
</evidence>
<comment type="caution">
    <text evidence="3">The sequence shown here is derived from an EMBL/GenBank/DDBJ whole genome shotgun (WGS) entry which is preliminary data.</text>
</comment>
<dbReference type="AlphaFoldDB" id="A0A7W3JES0"/>
<protein>
    <submittedName>
        <fullName evidence="3">DNA-binding MarR family transcriptional regulator</fullName>
    </submittedName>
</protein>
<name>A0A7W3JES0_9MICO</name>
<feature type="domain" description="HTH marR-type" evidence="2">
    <location>
        <begin position="1"/>
        <end position="150"/>
    </location>
</feature>
<dbReference type="PROSITE" id="PS50995">
    <property type="entry name" value="HTH_MARR_2"/>
    <property type="match status" value="1"/>
</dbReference>
<dbReference type="SUPFAM" id="SSF46785">
    <property type="entry name" value="Winged helix' DNA-binding domain"/>
    <property type="match status" value="1"/>
</dbReference>
<dbReference type="RefSeq" id="WP_182620623.1">
    <property type="nucleotide sequence ID" value="NZ_BAAATF010000001.1"/>
</dbReference>
<dbReference type="GO" id="GO:0006950">
    <property type="term" value="P:response to stress"/>
    <property type="evidence" value="ECO:0007669"/>
    <property type="project" value="TreeGrafter"/>
</dbReference>
<dbReference type="GO" id="GO:0003677">
    <property type="term" value="F:DNA binding"/>
    <property type="evidence" value="ECO:0007669"/>
    <property type="project" value="UniProtKB-KW"/>
</dbReference>
<evidence type="ECO:0000313" key="4">
    <source>
        <dbReference type="Proteomes" id="UP000540568"/>
    </source>
</evidence>
<reference evidence="3 4" key="1">
    <citation type="submission" date="2020-07" db="EMBL/GenBank/DDBJ databases">
        <title>Sequencing the genomes of 1000 actinobacteria strains.</title>
        <authorList>
            <person name="Klenk H.-P."/>
        </authorList>
    </citation>
    <scope>NUCLEOTIDE SEQUENCE [LARGE SCALE GENOMIC DNA]</scope>
    <source>
        <strain evidence="3 4">DSM 44121</strain>
    </source>
</reference>
<dbReference type="Gene3D" id="1.10.10.10">
    <property type="entry name" value="Winged helix-like DNA-binding domain superfamily/Winged helix DNA-binding domain"/>
    <property type="match status" value="1"/>
</dbReference>
<keyword evidence="4" id="KW-1185">Reference proteome</keyword>
<dbReference type="PANTHER" id="PTHR33164:SF99">
    <property type="entry name" value="MARR FAMILY REGULATORY PROTEIN"/>
    <property type="match status" value="1"/>
</dbReference>
<dbReference type="PANTHER" id="PTHR33164">
    <property type="entry name" value="TRANSCRIPTIONAL REGULATOR, MARR FAMILY"/>
    <property type="match status" value="1"/>
</dbReference>
<dbReference type="Proteomes" id="UP000540568">
    <property type="component" value="Unassembled WGS sequence"/>
</dbReference>
<dbReference type="InterPro" id="IPR000835">
    <property type="entry name" value="HTH_MarR-typ"/>
</dbReference>
<dbReference type="InterPro" id="IPR036390">
    <property type="entry name" value="WH_DNA-bd_sf"/>
</dbReference>
<organism evidence="3 4">
    <name type="scientific">Promicromonospora sukumoe</name>
    <dbReference type="NCBI Taxonomy" id="88382"/>
    <lineage>
        <taxon>Bacteria</taxon>
        <taxon>Bacillati</taxon>
        <taxon>Actinomycetota</taxon>
        <taxon>Actinomycetes</taxon>
        <taxon>Micrococcales</taxon>
        <taxon>Promicromonosporaceae</taxon>
        <taxon>Promicromonospora</taxon>
    </lineage>
</organism>
<dbReference type="InterPro" id="IPR036388">
    <property type="entry name" value="WH-like_DNA-bd_sf"/>
</dbReference>
<evidence type="ECO:0000313" key="3">
    <source>
        <dbReference type="EMBL" id="MBA8811517.1"/>
    </source>
</evidence>
<keyword evidence="3" id="KW-0238">DNA-binding</keyword>
<feature type="compositionally biased region" description="Basic and acidic residues" evidence="1">
    <location>
        <begin position="164"/>
        <end position="173"/>
    </location>
</feature>
<dbReference type="InterPro" id="IPR039422">
    <property type="entry name" value="MarR/SlyA-like"/>
</dbReference>
<dbReference type="Pfam" id="PF12802">
    <property type="entry name" value="MarR_2"/>
    <property type="match status" value="1"/>
</dbReference>
<accession>A0A7W3JES0</accession>